<keyword evidence="4" id="KW-1185">Reference proteome</keyword>
<evidence type="ECO:0000256" key="2">
    <source>
        <dbReference type="SAM" id="Phobius"/>
    </source>
</evidence>
<dbReference type="AlphaFoldDB" id="A0AAN6M6A3"/>
<sequence>MGCDDQDVTNEAEIADFGTYMNTSVIPLHMKSSDYEAPRQLPRMTVIEHQEEKETGSSTHESLKIRPHVSDPKHSQEWRDIYKFHALEWHKPLSSRIHVTVIACSFLAASGAALYESSRPGDQRNISSNAYADNMVTHDLVLLAIVRRLDPDVLALTVFTVATRTIYGFNRQHPYQDLAVLGSIVFGAFAGMALYRDLQNTMLKAVPWAILMALLVDTIVNRTVS</sequence>
<feature type="transmembrane region" description="Helical" evidence="2">
    <location>
        <begin position="178"/>
        <end position="195"/>
    </location>
</feature>
<proteinExistence type="predicted"/>
<reference evidence="3 4" key="1">
    <citation type="submission" date="2021-02" db="EMBL/GenBank/DDBJ databases">
        <title>Genome assembly of Pseudopithomyces chartarum.</title>
        <authorList>
            <person name="Jauregui R."/>
            <person name="Singh J."/>
            <person name="Voisey C."/>
        </authorList>
    </citation>
    <scope>NUCLEOTIDE SEQUENCE [LARGE SCALE GENOMIC DNA]</scope>
    <source>
        <strain evidence="3 4">AGR01</strain>
    </source>
</reference>
<protein>
    <submittedName>
        <fullName evidence="3">Uncharacterized protein</fullName>
    </submittedName>
</protein>
<keyword evidence="2" id="KW-0812">Transmembrane</keyword>
<accession>A0AAN6M6A3</accession>
<gene>
    <name evidence="3" type="ORF">GRF29_1g2373318</name>
</gene>
<dbReference type="EMBL" id="WVTA01000001">
    <property type="protein sequence ID" value="KAK3217225.1"/>
    <property type="molecule type" value="Genomic_DNA"/>
</dbReference>
<feature type="region of interest" description="Disordered" evidence="1">
    <location>
        <begin position="50"/>
        <end position="70"/>
    </location>
</feature>
<keyword evidence="2" id="KW-1133">Transmembrane helix</keyword>
<evidence type="ECO:0000256" key="1">
    <source>
        <dbReference type="SAM" id="MobiDB-lite"/>
    </source>
</evidence>
<comment type="caution">
    <text evidence="3">The sequence shown here is derived from an EMBL/GenBank/DDBJ whole genome shotgun (WGS) entry which is preliminary data.</text>
</comment>
<organism evidence="3 4">
    <name type="scientific">Pseudopithomyces chartarum</name>
    <dbReference type="NCBI Taxonomy" id="1892770"/>
    <lineage>
        <taxon>Eukaryota</taxon>
        <taxon>Fungi</taxon>
        <taxon>Dikarya</taxon>
        <taxon>Ascomycota</taxon>
        <taxon>Pezizomycotina</taxon>
        <taxon>Dothideomycetes</taxon>
        <taxon>Pleosporomycetidae</taxon>
        <taxon>Pleosporales</taxon>
        <taxon>Massarineae</taxon>
        <taxon>Didymosphaeriaceae</taxon>
        <taxon>Pseudopithomyces</taxon>
    </lineage>
</organism>
<evidence type="ECO:0000313" key="4">
    <source>
        <dbReference type="Proteomes" id="UP001280581"/>
    </source>
</evidence>
<evidence type="ECO:0000313" key="3">
    <source>
        <dbReference type="EMBL" id="KAK3217225.1"/>
    </source>
</evidence>
<feature type="transmembrane region" description="Helical" evidence="2">
    <location>
        <begin position="201"/>
        <end position="220"/>
    </location>
</feature>
<keyword evidence="2" id="KW-0472">Membrane</keyword>
<name>A0AAN6M6A3_9PLEO</name>
<dbReference type="Proteomes" id="UP001280581">
    <property type="component" value="Unassembled WGS sequence"/>
</dbReference>